<comment type="subcellular location">
    <subcellularLocation>
        <location evidence="1">Archaeal flagellum</location>
    </subcellularLocation>
</comment>
<feature type="domain" description="Archaeal flagella protein FlaD/E" evidence="4">
    <location>
        <begin position="817"/>
        <end position="906"/>
    </location>
</feature>
<dbReference type="Proteomes" id="UP000319335">
    <property type="component" value="Unassembled WGS sequence"/>
</dbReference>
<reference evidence="5 6" key="1">
    <citation type="submission" date="2019-06" db="EMBL/GenBank/DDBJ databases">
        <title>Draft genome sequence of Methanolobus vulcani B1d.</title>
        <authorList>
            <person name="Creighbaum A.J."/>
            <person name="Ticak T."/>
            <person name="Hariraju D."/>
            <person name="Arivett B.A."/>
            <person name="Ferguson D.J.Jr."/>
        </authorList>
    </citation>
    <scope>NUCLEOTIDE SEQUENCE [LARGE SCALE GENOMIC DNA]</scope>
    <source>
        <strain evidence="5 6">B1d</strain>
    </source>
</reference>
<feature type="compositionally biased region" description="Pro residues" evidence="3">
    <location>
        <begin position="259"/>
        <end position="269"/>
    </location>
</feature>
<evidence type="ECO:0000256" key="2">
    <source>
        <dbReference type="ARBA" id="ARBA00022440"/>
    </source>
</evidence>
<feature type="region of interest" description="Disordered" evidence="3">
    <location>
        <begin position="413"/>
        <end position="447"/>
    </location>
</feature>
<keyword evidence="2" id="KW-0974">Archaeal flagellum</keyword>
<feature type="compositionally biased region" description="Pro residues" evidence="3">
    <location>
        <begin position="309"/>
        <end position="319"/>
    </location>
</feature>
<dbReference type="PANTHER" id="PTHR40698">
    <property type="entry name" value="FLAGELLA-RELATED PROTEIN E-RELATED-RELATED"/>
    <property type="match status" value="1"/>
</dbReference>
<organism evidence="5 6">
    <name type="scientific">Methanolobus vulcani</name>
    <dbReference type="NCBI Taxonomy" id="38026"/>
    <lineage>
        <taxon>Archaea</taxon>
        <taxon>Methanobacteriati</taxon>
        <taxon>Methanobacteriota</taxon>
        <taxon>Stenosarchaea group</taxon>
        <taxon>Methanomicrobia</taxon>
        <taxon>Methanosarcinales</taxon>
        <taxon>Methanosarcinaceae</taxon>
        <taxon>Methanolobus</taxon>
    </lineage>
</organism>
<feature type="compositionally biased region" description="Polar residues" evidence="3">
    <location>
        <begin position="204"/>
        <end position="213"/>
    </location>
</feature>
<feature type="compositionally biased region" description="Low complexity" evidence="3">
    <location>
        <begin position="235"/>
        <end position="255"/>
    </location>
</feature>
<dbReference type="PANTHER" id="PTHR40698:SF1">
    <property type="entry name" value="FLAGELLA-RELATED PROTEIN D-RELATED"/>
    <property type="match status" value="1"/>
</dbReference>
<accession>A0A7Z8P177</accession>
<feature type="compositionally biased region" description="Basic and acidic residues" evidence="3">
    <location>
        <begin position="1"/>
        <end position="12"/>
    </location>
</feature>
<keyword evidence="6" id="KW-1185">Reference proteome</keyword>
<dbReference type="Pfam" id="PF04659">
    <property type="entry name" value="Arch_fla_DE"/>
    <property type="match status" value="1"/>
</dbReference>
<feature type="compositionally biased region" description="Polar residues" evidence="3">
    <location>
        <begin position="281"/>
        <end position="295"/>
    </location>
</feature>
<evidence type="ECO:0000259" key="4">
    <source>
        <dbReference type="Pfam" id="PF04659"/>
    </source>
</evidence>
<dbReference type="EMBL" id="VIAQ01000019">
    <property type="protein sequence ID" value="TQD23838.1"/>
    <property type="molecule type" value="Genomic_DNA"/>
</dbReference>
<feature type="region of interest" description="Disordered" evidence="3">
    <location>
        <begin position="1"/>
        <end position="39"/>
    </location>
</feature>
<gene>
    <name evidence="5" type="ORF">FKV42_11515</name>
</gene>
<name>A0A7Z8P177_9EURY</name>
<feature type="compositionally biased region" description="Polar residues" evidence="3">
    <location>
        <begin position="328"/>
        <end position="345"/>
    </location>
</feature>
<evidence type="ECO:0000256" key="1">
    <source>
        <dbReference type="ARBA" id="ARBA00004618"/>
    </source>
</evidence>
<dbReference type="OrthoDB" id="121879at2157"/>
<comment type="caution">
    <text evidence="5">The sequence shown here is derived from an EMBL/GenBank/DDBJ whole genome shotgun (WGS) entry which is preliminary data.</text>
</comment>
<evidence type="ECO:0000256" key="3">
    <source>
        <dbReference type="SAM" id="MobiDB-lite"/>
    </source>
</evidence>
<protein>
    <recommendedName>
        <fullName evidence="4">Archaeal flagella protein FlaD/E domain-containing protein</fullName>
    </recommendedName>
</protein>
<dbReference type="GO" id="GO:0097589">
    <property type="term" value="C:archaeal-type flagellum"/>
    <property type="evidence" value="ECO:0007669"/>
    <property type="project" value="UniProtKB-SubCell"/>
</dbReference>
<dbReference type="InterPro" id="IPR052494">
    <property type="entry name" value="Flagella_assembly_related"/>
</dbReference>
<dbReference type="AlphaFoldDB" id="A0A7Z8P177"/>
<proteinExistence type="predicted"/>
<dbReference type="RefSeq" id="WP_154810461.1">
    <property type="nucleotide sequence ID" value="NZ_VIAQ01000019.1"/>
</dbReference>
<feature type="compositionally biased region" description="Polar residues" evidence="3">
    <location>
        <begin position="155"/>
        <end position="165"/>
    </location>
</feature>
<sequence length="933" mass="101733">MSELPWENKKIADIMSSVEEEQSSANASGEKKSSTSPIPDILANAFADIPMEEAKIDVPEVNPVSAENGASQAAFPSFGDLPDLSALGGTQPNIPSAEEKEDSIEVPPFMKSPPNAGEVGIISSVNQFHEPSPATDKPAKKRSPPPLFEPFINSDEPSVSPSSEIGESLPFAPESNQSPQFGAQLEVPPFSTPDALVSADGPLESNSFESTPVTAPLTDPFASAGASVESNPFESIPDSVPSVDPFSSVSDPVASNPFEPIPNAVPPANPFSSVDGPVESNPFNPTSGVTPSTDPFASVDDSVASNPFEPAPVAVPPANPFSSAGDSVASNPFEPTSGAFQSQNPFGDQVAADTVLFEKNKHAQKVPVKLPIDMGSFKRNLEGISSITKSFFKNLTKGKSLIERMEDMRDDVDVAESKPQFTSNASSFDANPFESSDNNVDSSPFSSSLDVNKQVIEEANEPVNPFMENEGDRTVGAIRQVTPIENPIMEMREEYLLDNNDFGNDDSIDALSGSVELTAEESISSISSEDVSIHDHDPLVKYTELEVLDEATHEVSDVSESMSKQEKTSSTSGMELSKKVFTKDIKDLRATTDKKFESLEDDLGGLKNSLDDMTLQFSSMHSEVEEFSNKISEITEAVASAVSSSENILSQSNSRFDAIDGKVLQVENEISEFDSSIAVLQSDNASMTTNLSQIEENISELVGSYTALLAQLHESLQENESKFAILAELSSRIDAFGPRVELMEKMQEESKSTSKEFSRSISSMLDNLGKVSSEFQKFRQESEEKNTAVMEKIDSLTEYMESELKKLGARSYKGFGQNVHLSNIVKNSSNMKLCMEWLEFLMELVGRNNLPDILSYYEELGWITEKVRMELLHYAEGIDFYMEKPDWKLTPDDHVKSIWFIESLAGMKVDKNRLSVIERDIEKVKKGSEIYGI</sequence>
<dbReference type="GO" id="GO:0097588">
    <property type="term" value="P:archaeal or bacterial-type flagellum-dependent cell motility"/>
    <property type="evidence" value="ECO:0007669"/>
    <property type="project" value="InterPro"/>
</dbReference>
<feature type="compositionally biased region" description="Polar residues" evidence="3">
    <location>
        <begin position="419"/>
        <end position="447"/>
    </location>
</feature>
<dbReference type="SUPFAM" id="SSF57997">
    <property type="entry name" value="Tropomyosin"/>
    <property type="match status" value="1"/>
</dbReference>
<evidence type="ECO:0000313" key="5">
    <source>
        <dbReference type="EMBL" id="TQD23838.1"/>
    </source>
</evidence>
<evidence type="ECO:0000313" key="6">
    <source>
        <dbReference type="Proteomes" id="UP000319335"/>
    </source>
</evidence>
<feature type="region of interest" description="Disordered" evidence="3">
    <location>
        <begin position="66"/>
        <end position="345"/>
    </location>
</feature>
<dbReference type="InterPro" id="IPR006752">
    <property type="entry name" value="Arch_fla_DE"/>
</dbReference>
<dbReference type="Gene3D" id="1.10.287.1490">
    <property type="match status" value="1"/>
</dbReference>